<comment type="cofactor">
    <cofactor evidence="11">
        <name>[2Fe-2S] cluster</name>
        <dbReference type="ChEBI" id="CHEBI:190135"/>
    </cofactor>
    <text evidence="11">Binds 1 [2Fe-2S] cluster.</text>
</comment>
<dbReference type="GO" id="GO:0051538">
    <property type="term" value="F:3 iron, 4 sulfur cluster binding"/>
    <property type="evidence" value="ECO:0007669"/>
    <property type="project" value="UniProtKB-KW"/>
</dbReference>
<dbReference type="CDD" id="cd00207">
    <property type="entry name" value="fer2"/>
    <property type="match status" value="1"/>
</dbReference>
<dbReference type="SUPFAM" id="SSF46548">
    <property type="entry name" value="alpha-helical ferredoxin"/>
    <property type="match status" value="1"/>
</dbReference>
<keyword evidence="15" id="KW-1185">Reference proteome</keyword>
<keyword evidence="4" id="KW-0816">Tricarboxylic acid cycle</keyword>
<dbReference type="NCBIfam" id="TIGR00384">
    <property type="entry name" value="dhsB"/>
    <property type="match status" value="1"/>
</dbReference>
<evidence type="ECO:0000256" key="11">
    <source>
        <dbReference type="RuleBase" id="RU361237"/>
    </source>
</evidence>
<feature type="domain" description="2Fe-2S ferredoxin-type" evidence="12">
    <location>
        <begin position="25"/>
        <end position="119"/>
    </location>
</feature>
<dbReference type="PROSITE" id="PS51379">
    <property type="entry name" value="4FE4S_FER_2"/>
    <property type="match status" value="1"/>
</dbReference>
<dbReference type="GO" id="GO:0006099">
    <property type="term" value="P:tricarboxylic acid cycle"/>
    <property type="evidence" value="ECO:0007669"/>
    <property type="project" value="UniProtKB-KW"/>
</dbReference>
<keyword evidence="6 11" id="KW-0479">Metal-binding</keyword>
<dbReference type="RefSeq" id="WP_010047069.1">
    <property type="nucleotide sequence ID" value="NZ_LT962942.1"/>
</dbReference>
<evidence type="ECO:0000259" key="12">
    <source>
        <dbReference type="PROSITE" id="PS51085"/>
    </source>
</evidence>
<dbReference type="NCBIfam" id="NF004616">
    <property type="entry name" value="PRK05950.1"/>
    <property type="match status" value="1"/>
</dbReference>
<dbReference type="PROSITE" id="PS00198">
    <property type="entry name" value="4FE4S_FER_1"/>
    <property type="match status" value="1"/>
</dbReference>
<dbReference type="Pfam" id="PF13237">
    <property type="entry name" value="Fer4_10"/>
    <property type="match status" value="1"/>
</dbReference>
<evidence type="ECO:0000313" key="15">
    <source>
        <dbReference type="Proteomes" id="UP000235464"/>
    </source>
</evidence>
<dbReference type="Gene3D" id="1.10.1060.10">
    <property type="entry name" value="Alpha-helical ferredoxin"/>
    <property type="match status" value="1"/>
</dbReference>
<dbReference type="InterPro" id="IPR050573">
    <property type="entry name" value="SDH/FRD_Iron-Sulfur"/>
</dbReference>
<dbReference type="InterPro" id="IPR017900">
    <property type="entry name" value="4Fe4S_Fe_S_CS"/>
</dbReference>
<dbReference type="InterPro" id="IPR036010">
    <property type="entry name" value="2Fe-2S_ferredoxin-like_sf"/>
</dbReference>
<dbReference type="PANTHER" id="PTHR11921:SF29">
    <property type="entry name" value="SUCCINATE DEHYDROGENASE [UBIQUINONE] IRON-SULFUR SUBUNIT, MITOCHONDRIAL"/>
    <property type="match status" value="1"/>
</dbReference>
<dbReference type="InterPro" id="IPR012675">
    <property type="entry name" value="Beta-grasp_dom_sf"/>
</dbReference>
<dbReference type="InterPro" id="IPR001041">
    <property type="entry name" value="2Fe-2S_ferredoxin-type"/>
</dbReference>
<evidence type="ECO:0000256" key="8">
    <source>
        <dbReference type="ARBA" id="ARBA00023004"/>
    </source>
</evidence>
<keyword evidence="5 11" id="KW-0001">2Fe-2S</keyword>
<dbReference type="GO" id="GO:0046872">
    <property type="term" value="F:metal ion binding"/>
    <property type="evidence" value="ECO:0007669"/>
    <property type="project" value="UniProtKB-KW"/>
</dbReference>
<dbReference type="FunFam" id="3.10.20.30:FF:000022">
    <property type="entry name" value="Succinate dehydrogenase iron-sulfur subunit"/>
    <property type="match status" value="1"/>
</dbReference>
<dbReference type="Gene3D" id="3.10.20.30">
    <property type="match status" value="1"/>
</dbReference>
<name>A0A2N9B882_STRCX</name>
<evidence type="ECO:0000256" key="5">
    <source>
        <dbReference type="ARBA" id="ARBA00022714"/>
    </source>
</evidence>
<dbReference type="GO" id="GO:0051537">
    <property type="term" value="F:2 iron, 2 sulfur cluster binding"/>
    <property type="evidence" value="ECO:0007669"/>
    <property type="project" value="UniProtKB-KW"/>
</dbReference>
<dbReference type="InterPro" id="IPR025192">
    <property type="entry name" value="Succ_DH/fum_Rdtase_N"/>
</dbReference>
<evidence type="ECO:0000256" key="2">
    <source>
        <dbReference type="ARBA" id="ARBA00009433"/>
    </source>
</evidence>
<dbReference type="AlphaFoldDB" id="A0A2N9B882"/>
<dbReference type="SUPFAM" id="SSF54292">
    <property type="entry name" value="2Fe-2S ferredoxin-like"/>
    <property type="match status" value="1"/>
</dbReference>
<dbReference type="GO" id="GO:0022904">
    <property type="term" value="P:respiratory electron transport chain"/>
    <property type="evidence" value="ECO:0007669"/>
    <property type="project" value="TreeGrafter"/>
</dbReference>
<proteinExistence type="inferred from homology"/>
<keyword evidence="8 11" id="KW-0408">Iron</keyword>
<gene>
    <name evidence="14" type="primary">sdhB</name>
    <name evidence="14" type="ORF">SCNRRL3882_3023</name>
</gene>
<dbReference type="GO" id="GO:0009055">
    <property type="term" value="F:electron transfer activity"/>
    <property type="evidence" value="ECO:0007669"/>
    <property type="project" value="InterPro"/>
</dbReference>
<dbReference type="Proteomes" id="UP000235464">
    <property type="component" value="Chromosome I"/>
</dbReference>
<dbReference type="GO" id="GO:0051539">
    <property type="term" value="F:4 iron, 4 sulfur cluster binding"/>
    <property type="evidence" value="ECO:0007669"/>
    <property type="project" value="UniProtKB-KW"/>
</dbReference>
<reference evidence="15" key="1">
    <citation type="submission" date="2017-11" db="EMBL/GenBank/DDBJ databases">
        <authorList>
            <person name="Wibberg D."/>
        </authorList>
    </citation>
    <scope>NUCLEOTIDE SEQUENCE [LARGE SCALE GENOMIC DNA]</scope>
</reference>
<dbReference type="EC" id="1.3.5.1" evidence="11"/>
<accession>A0A2N9B882</accession>
<protein>
    <recommendedName>
        <fullName evidence="11">Succinate dehydrogenase iron-sulfur subunit</fullName>
        <ecNumber evidence="11">1.3.5.1</ecNumber>
    </recommendedName>
</protein>
<dbReference type="InterPro" id="IPR009051">
    <property type="entry name" value="Helical_ferredxn"/>
</dbReference>
<dbReference type="OrthoDB" id="9804391at2"/>
<dbReference type="Pfam" id="PF13085">
    <property type="entry name" value="Fer2_3"/>
    <property type="match status" value="1"/>
</dbReference>
<comment type="cofactor">
    <cofactor evidence="11">
        <name>[3Fe-4S] cluster</name>
        <dbReference type="ChEBI" id="CHEBI:21137"/>
    </cofactor>
    <text evidence="11">Binds 1 [3Fe-4S] cluster.</text>
</comment>
<dbReference type="EMBL" id="LT963352">
    <property type="protein sequence ID" value="SOR79561.1"/>
    <property type="molecule type" value="Genomic_DNA"/>
</dbReference>
<dbReference type="GO" id="GO:0008177">
    <property type="term" value="F:succinate dehydrogenase (quinone) activity"/>
    <property type="evidence" value="ECO:0007669"/>
    <property type="project" value="UniProtKB-EC"/>
</dbReference>
<comment type="cofactor">
    <cofactor evidence="11">
        <name>[4Fe-4S] cluster</name>
        <dbReference type="ChEBI" id="CHEBI:49883"/>
    </cofactor>
    <text evidence="11">Binds 1 [4Fe-4S] cluster.</text>
</comment>
<evidence type="ECO:0000313" key="14">
    <source>
        <dbReference type="EMBL" id="SOR79561.1"/>
    </source>
</evidence>
<comment type="pathway">
    <text evidence="1">Carbohydrate metabolism; tricarboxylic acid cycle.</text>
</comment>
<sequence length="259" mass="29415">MATPVLDKSDAAGKPEPGFADSPYITVTFRIRRFNPEVAAEASWEDFQLEIDPKERVLDALHKIKWDLDGTLTFRRSCAHGICGSDAMRINGKNRLACKTLIKDINPEKPITVEAIKGLTVLKDLVVDMEPFFQAYRDVMPFLITKDTNEPTRERLQSAEDRERFDDTTKCILCAACTTSCPVFWNDGQYFGPAAIVNAHRFIFDSRDEAGEQRLEILNDRDGVWRCRTTFNCTDACPRGIEVTKAIAEVKRALITRRY</sequence>
<dbReference type="InterPro" id="IPR004489">
    <property type="entry name" value="Succ_DH/fum_Rdtase_Fe-S"/>
</dbReference>
<feature type="domain" description="4Fe-4S ferredoxin-type" evidence="13">
    <location>
        <begin position="161"/>
        <end position="183"/>
    </location>
</feature>
<evidence type="ECO:0000256" key="9">
    <source>
        <dbReference type="ARBA" id="ARBA00023014"/>
    </source>
</evidence>
<organism evidence="14 15">
    <name type="scientific">Streptomyces chartreusis NRRL 3882</name>
    <dbReference type="NCBI Taxonomy" id="1079985"/>
    <lineage>
        <taxon>Bacteria</taxon>
        <taxon>Bacillati</taxon>
        <taxon>Actinomycetota</taxon>
        <taxon>Actinomycetes</taxon>
        <taxon>Kitasatosporales</taxon>
        <taxon>Streptomycetaceae</taxon>
        <taxon>Streptomyces</taxon>
    </lineage>
</organism>
<keyword evidence="9 11" id="KW-0411">Iron-sulfur</keyword>
<dbReference type="InterPro" id="IPR017896">
    <property type="entry name" value="4Fe4S_Fe-S-bd"/>
</dbReference>
<dbReference type="PROSITE" id="PS51085">
    <property type="entry name" value="2FE2S_FER_2"/>
    <property type="match status" value="1"/>
</dbReference>
<evidence type="ECO:0000256" key="10">
    <source>
        <dbReference type="ARBA" id="ARBA00023291"/>
    </source>
</evidence>
<comment type="catalytic activity">
    <reaction evidence="11">
        <text>a quinone + succinate = fumarate + a quinol</text>
        <dbReference type="Rhea" id="RHEA:40523"/>
        <dbReference type="ChEBI" id="CHEBI:24646"/>
        <dbReference type="ChEBI" id="CHEBI:29806"/>
        <dbReference type="ChEBI" id="CHEBI:30031"/>
        <dbReference type="ChEBI" id="CHEBI:132124"/>
        <dbReference type="EC" id="1.3.5.1"/>
    </reaction>
</comment>
<evidence type="ECO:0000256" key="4">
    <source>
        <dbReference type="ARBA" id="ARBA00022532"/>
    </source>
</evidence>
<evidence type="ECO:0000259" key="13">
    <source>
        <dbReference type="PROSITE" id="PS51379"/>
    </source>
</evidence>
<dbReference type="FunFam" id="1.10.1060.10:FF:000003">
    <property type="entry name" value="Succinate dehydrogenase iron-sulfur subunit"/>
    <property type="match status" value="1"/>
</dbReference>
<evidence type="ECO:0000256" key="7">
    <source>
        <dbReference type="ARBA" id="ARBA00023002"/>
    </source>
</evidence>
<keyword evidence="10 11" id="KW-0003">3Fe-4S</keyword>
<keyword evidence="7" id="KW-0560">Oxidoreductase</keyword>
<evidence type="ECO:0000256" key="6">
    <source>
        <dbReference type="ARBA" id="ARBA00022723"/>
    </source>
</evidence>
<dbReference type="PANTHER" id="PTHR11921">
    <property type="entry name" value="SUCCINATE DEHYDROGENASE IRON-SULFUR PROTEIN"/>
    <property type="match status" value="1"/>
</dbReference>
<comment type="similarity">
    <text evidence="2 11">Belongs to the succinate dehydrogenase/fumarate reductase iron-sulfur protein family.</text>
</comment>
<evidence type="ECO:0000256" key="3">
    <source>
        <dbReference type="ARBA" id="ARBA00022485"/>
    </source>
</evidence>
<evidence type="ECO:0000256" key="1">
    <source>
        <dbReference type="ARBA" id="ARBA00005163"/>
    </source>
</evidence>
<keyword evidence="3 11" id="KW-0004">4Fe-4S</keyword>